<dbReference type="EMBL" id="MVHS01000039">
    <property type="protein sequence ID" value="ORA68011.1"/>
    <property type="molecule type" value="Genomic_DNA"/>
</dbReference>
<dbReference type="InterPro" id="IPR027417">
    <property type="entry name" value="P-loop_NTPase"/>
</dbReference>
<dbReference type="GO" id="GO:0005524">
    <property type="term" value="F:ATP binding"/>
    <property type="evidence" value="ECO:0007669"/>
    <property type="project" value="UniProtKB-KW"/>
</dbReference>
<keyword evidence="7" id="KW-1185">Reference proteome</keyword>
<evidence type="ECO:0000256" key="4">
    <source>
        <dbReference type="ARBA" id="ARBA00022840"/>
    </source>
</evidence>
<evidence type="ECO:0000259" key="5">
    <source>
        <dbReference type="Pfam" id="PF00580"/>
    </source>
</evidence>
<organism evidence="6 7">
    <name type="scientific">Mycolicibacterium insubricum</name>
    <dbReference type="NCBI Taxonomy" id="444597"/>
    <lineage>
        <taxon>Bacteria</taxon>
        <taxon>Bacillati</taxon>
        <taxon>Actinomycetota</taxon>
        <taxon>Actinomycetes</taxon>
        <taxon>Mycobacteriales</taxon>
        <taxon>Mycobacteriaceae</taxon>
        <taxon>Mycolicibacterium</taxon>
    </lineage>
</organism>
<reference evidence="6 7" key="1">
    <citation type="submission" date="2016-12" db="EMBL/GenBank/DDBJ databases">
        <title>The new phylogeny of genus Mycobacterium.</title>
        <authorList>
            <person name="Tortoli E."/>
            <person name="Trovato A."/>
            <person name="Cirillo D.M."/>
        </authorList>
    </citation>
    <scope>NUCLEOTIDE SEQUENCE [LARGE SCALE GENOMIC DNA]</scope>
    <source>
        <strain evidence="6 7">DSM 45130</strain>
    </source>
</reference>
<accession>A0A1X0D6I3</accession>
<dbReference type="GO" id="GO:0003678">
    <property type="term" value="F:DNA helicase activity"/>
    <property type="evidence" value="ECO:0007669"/>
    <property type="project" value="InterPro"/>
</dbReference>
<dbReference type="InterPro" id="IPR000212">
    <property type="entry name" value="DNA_helicase_UvrD/REP"/>
</dbReference>
<keyword evidence="2" id="KW-0378">Hydrolase</keyword>
<dbReference type="PANTHER" id="PTHR11070">
    <property type="entry name" value="UVRD / RECB / PCRA DNA HELICASE FAMILY MEMBER"/>
    <property type="match status" value="1"/>
</dbReference>
<evidence type="ECO:0000256" key="3">
    <source>
        <dbReference type="ARBA" id="ARBA00022806"/>
    </source>
</evidence>
<proteinExistence type="predicted"/>
<evidence type="ECO:0000256" key="2">
    <source>
        <dbReference type="ARBA" id="ARBA00022801"/>
    </source>
</evidence>
<sequence>MPSNNLAILAAAGSRKTESIIQAVADTDPARRILITTYTIENLAQITERLTKRMGTVPPNVTIKSWFTFLLRDCIKPYQNYLTDTNRVRSLNFTTKPSRFAKKANIDGYYIDSASNIYSDNAADFAASLNETSNGKVINRLTTIYDELYVDEVQDLVGFDLDLLDLLIDSDISLTMVGDPRQSTYTTSNTRKHSAYQRLKLYDWFQERMDAGKLTIEWRNESFRCNQDICDFADALYPDLPGTTSKNTDSTNHDGIFEITESQVDEYMATHQPVVMRYRITTNTLGYSAMNFGVSKGRTFERVLIFPTEKMKKYLKTKNVADAGDIAKFYVAVTRAKHSVAFVV</sequence>
<comment type="caution">
    <text evidence="6">The sequence shown here is derived from an EMBL/GenBank/DDBJ whole genome shotgun (WGS) entry which is preliminary data.</text>
</comment>
<feature type="domain" description="UvrD-like helicase ATP-binding" evidence="5">
    <location>
        <begin position="117"/>
        <end position="186"/>
    </location>
</feature>
<evidence type="ECO:0000256" key="1">
    <source>
        <dbReference type="ARBA" id="ARBA00022741"/>
    </source>
</evidence>
<dbReference type="OrthoDB" id="5107704at2"/>
<dbReference type="RefSeq" id="WP_083032016.1">
    <property type="nucleotide sequence ID" value="NZ_AP022618.1"/>
</dbReference>
<name>A0A1X0D6I3_9MYCO</name>
<dbReference type="GO" id="GO:0003677">
    <property type="term" value="F:DNA binding"/>
    <property type="evidence" value="ECO:0007669"/>
    <property type="project" value="InterPro"/>
</dbReference>
<gene>
    <name evidence="6" type="ORF">BST26_14970</name>
</gene>
<protein>
    <submittedName>
        <fullName evidence="6">DNA helicase II</fullName>
    </submittedName>
</protein>
<keyword evidence="1" id="KW-0547">Nucleotide-binding</keyword>
<evidence type="ECO:0000313" key="7">
    <source>
        <dbReference type="Proteomes" id="UP000192801"/>
    </source>
</evidence>
<dbReference type="Gene3D" id="3.40.50.300">
    <property type="entry name" value="P-loop containing nucleotide triphosphate hydrolases"/>
    <property type="match status" value="1"/>
</dbReference>
<keyword evidence="4" id="KW-0067">ATP-binding</keyword>
<dbReference type="GO" id="GO:0016787">
    <property type="term" value="F:hydrolase activity"/>
    <property type="evidence" value="ECO:0007669"/>
    <property type="project" value="UniProtKB-KW"/>
</dbReference>
<dbReference type="AlphaFoldDB" id="A0A1X0D6I3"/>
<dbReference type="SUPFAM" id="SSF52540">
    <property type="entry name" value="P-loop containing nucleoside triphosphate hydrolases"/>
    <property type="match status" value="1"/>
</dbReference>
<dbReference type="Proteomes" id="UP000192801">
    <property type="component" value="Unassembled WGS sequence"/>
</dbReference>
<dbReference type="InterPro" id="IPR014016">
    <property type="entry name" value="UvrD-like_ATP-bd"/>
</dbReference>
<dbReference type="Pfam" id="PF00580">
    <property type="entry name" value="UvrD-helicase"/>
    <property type="match status" value="1"/>
</dbReference>
<dbReference type="STRING" id="444597.BST26_14970"/>
<evidence type="ECO:0000313" key="6">
    <source>
        <dbReference type="EMBL" id="ORA68011.1"/>
    </source>
</evidence>
<keyword evidence="3 6" id="KW-0347">Helicase</keyword>